<dbReference type="PROSITE" id="PS50111">
    <property type="entry name" value="CHEMOTAXIS_TRANSDUC_2"/>
    <property type="match status" value="1"/>
</dbReference>
<evidence type="ECO:0000256" key="5">
    <source>
        <dbReference type="ARBA" id="ARBA00022989"/>
    </source>
</evidence>
<evidence type="ECO:0000259" key="11">
    <source>
        <dbReference type="PROSITE" id="PS50111"/>
    </source>
</evidence>
<evidence type="ECO:0000256" key="6">
    <source>
        <dbReference type="ARBA" id="ARBA00023136"/>
    </source>
</evidence>
<dbReference type="Gene3D" id="1.10.8.500">
    <property type="entry name" value="HAMP domain in histidine kinase"/>
    <property type="match status" value="1"/>
</dbReference>
<accession>A0A7V7QKY5</accession>
<dbReference type="Pfam" id="PF00015">
    <property type="entry name" value="MCPsignal"/>
    <property type="match status" value="1"/>
</dbReference>
<sequence length="688" mass="75713">MRKRLAGIKGKILISTMIVLLITMFSLSSIVIYIFNTKSYEDYYSNSTEQMKIVSQAINIFYEQIDKNIDMLATNPVIMQADSSITTYKNTTQETSMNPSKNEGIEQEIYKVFEQYATSHEGTSYVYLGTKDGGYIQWPEETTMAGFDPTKRPWFNQALEEKGSIIRTEPYEYKSQLLTSNARTITDKNGNIIGALGIDVQQAEISSMLSGMKTGETGYSMIIHNNGLIMADGSNANNNFKKIDEIEIEGLNKLLGEELTPFTVTVNNAKYIVNPYKVEGTEWILASFMSKYELESGARKIISSVAVSTVVILFVASLILSYVAGSITKPIIAVTKKVQEFAKLDFSAEANSDVEKYINGKDEIGDMVRALKVMRDNVANFIFNTSQAAEQVAASSEELTATSLQASTASEEIATTIEEIAKGAGDQAKDTEMTAINVEEMGKLLEQDFQYLEELNSATVQIEKQKEEGFSIIEDLINNTKKNNDASNNVYQIILSNNESAEKIDNASSMIQGIADQTNLLSLNAAIEAARAGDVGKGFAVVADEIRKLADQSNEFTKDIKKVISELKENSQNAVAIMQESKQIVNEQTQSVEATEEKFEGIAEAIDIIKSKIDTLNHSSKLMTSNKSKVIELTQNLAAISEENAAGTQEASAAMEEQAATIEEIARSGEGLATIAEELRSLIEKFKI</sequence>
<dbReference type="GO" id="GO:0006935">
    <property type="term" value="P:chemotaxis"/>
    <property type="evidence" value="ECO:0007669"/>
    <property type="project" value="UniProtKB-KW"/>
</dbReference>
<dbReference type="PANTHER" id="PTHR32089">
    <property type="entry name" value="METHYL-ACCEPTING CHEMOTAXIS PROTEIN MCPB"/>
    <property type="match status" value="1"/>
</dbReference>
<dbReference type="PROSITE" id="PS50885">
    <property type="entry name" value="HAMP"/>
    <property type="match status" value="1"/>
</dbReference>
<dbReference type="CDD" id="cd12912">
    <property type="entry name" value="PDC2_MCP_like"/>
    <property type="match status" value="1"/>
</dbReference>
<dbReference type="SMART" id="SM00283">
    <property type="entry name" value="MA"/>
    <property type="match status" value="1"/>
</dbReference>
<evidence type="ECO:0000313" key="13">
    <source>
        <dbReference type="EMBL" id="KAB1438411.1"/>
    </source>
</evidence>
<reference evidence="13 14" key="2">
    <citation type="submission" date="2020-02" db="EMBL/GenBank/DDBJ databases">
        <title>Candidatus Galacturonibacter soehngenii shows hetero-acetogenic catabolism of galacturonic acid but lacks a canonical carbon monoxide dehydrogenase/acetyl-CoA synthase complex.</title>
        <authorList>
            <person name="Diender M."/>
            <person name="Stouten G.R."/>
            <person name="Petersen J.F."/>
            <person name="Nielsen P.H."/>
            <person name="Dueholm M.S."/>
            <person name="Pronk J.T."/>
            <person name="Van Loosdrecht M.C.M."/>
        </authorList>
    </citation>
    <scope>NUCLEOTIDE SEQUENCE [LARGE SCALE GENOMIC DNA]</scope>
    <source>
        <strain evidence="13">GalUA</strain>
    </source>
</reference>
<dbReference type="InterPro" id="IPR003660">
    <property type="entry name" value="HAMP_dom"/>
</dbReference>
<dbReference type="GO" id="GO:0005886">
    <property type="term" value="C:plasma membrane"/>
    <property type="evidence" value="ECO:0007669"/>
    <property type="project" value="UniProtKB-SubCell"/>
</dbReference>
<dbReference type="GO" id="GO:0007165">
    <property type="term" value="P:signal transduction"/>
    <property type="evidence" value="ECO:0007669"/>
    <property type="project" value="UniProtKB-KW"/>
</dbReference>
<feature type="domain" description="HAMP" evidence="12">
    <location>
        <begin position="325"/>
        <end position="383"/>
    </location>
</feature>
<evidence type="ECO:0000256" key="4">
    <source>
        <dbReference type="ARBA" id="ARBA00022692"/>
    </source>
</evidence>
<dbReference type="InterPro" id="IPR004089">
    <property type="entry name" value="MCPsignal_dom"/>
</dbReference>
<dbReference type="Gene3D" id="1.10.287.950">
    <property type="entry name" value="Methyl-accepting chemotaxis protein"/>
    <property type="match status" value="1"/>
</dbReference>
<evidence type="ECO:0000256" key="2">
    <source>
        <dbReference type="ARBA" id="ARBA00022475"/>
    </source>
</evidence>
<keyword evidence="4 10" id="KW-0812">Transmembrane</keyword>
<keyword evidence="2" id="KW-1003">Cell membrane</keyword>
<keyword evidence="3" id="KW-0145">Chemotaxis</keyword>
<evidence type="ECO:0000256" key="9">
    <source>
        <dbReference type="PROSITE-ProRule" id="PRU00284"/>
    </source>
</evidence>
<evidence type="ECO:0000313" key="14">
    <source>
        <dbReference type="Proteomes" id="UP000461768"/>
    </source>
</evidence>
<keyword evidence="5 10" id="KW-1133">Transmembrane helix</keyword>
<evidence type="ECO:0000256" key="3">
    <source>
        <dbReference type="ARBA" id="ARBA00022500"/>
    </source>
</evidence>
<feature type="domain" description="Methyl-accepting transducer" evidence="11">
    <location>
        <begin position="402"/>
        <end position="659"/>
    </location>
</feature>
<dbReference type="PANTHER" id="PTHR32089:SF112">
    <property type="entry name" value="LYSOZYME-LIKE PROTEIN-RELATED"/>
    <property type="match status" value="1"/>
</dbReference>
<reference evidence="13 14" key="1">
    <citation type="submission" date="2019-09" db="EMBL/GenBank/DDBJ databases">
        <authorList>
            <person name="Valk L.C."/>
        </authorList>
    </citation>
    <scope>NUCLEOTIDE SEQUENCE [LARGE SCALE GENOMIC DNA]</scope>
    <source>
        <strain evidence="13">GalUA</strain>
    </source>
</reference>
<dbReference type="EMBL" id="WAGX01000005">
    <property type="protein sequence ID" value="KAB1438411.1"/>
    <property type="molecule type" value="Genomic_DNA"/>
</dbReference>
<evidence type="ECO:0000256" key="8">
    <source>
        <dbReference type="ARBA" id="ARBA00029447"/>
    </source>
</evidence>
<dbReference type="Pfam" id="PF00672">
    <property type="entry name" value="HAMP"/>
    <property type="match status" value="1"/>
</dbReference>
<dbReference type="Pfam" id="PF02743">
    <property type="entry name" value="dCache_1"/>
    <property type="match status" value="1"/>
</dbReference>
<keyword evidence="7 9" id="KW-0807">Transducer</keyword>
<protein>
    <submittedName>
        <fullName evidence="13">Methyl-accepting chemotaxis protein</fullName>
    </submittedName>
</protein>
<name>A0A7V7QKY5_9FIRM</name>
<comment type="similarity">
    <text evidence="8">Belongs to the methyl-accepting chemotaxis (MCP) protein family.</text>
</comment>
<evidence type="ECO:0000256" key="1">
    <source>
        <dbReference type="ARBA" id="ARBA00004651"/>
    </source>
</evidence>
<dbReference type="AlphaFoldDB" id="A0A7V7QKY5"/>
<dbReference type="CDD" id="cd06225">
    <property type="entry name" value="HAMP"/>
    <property type="match status" value="1"/>
</dbReference>
<proteinExistence type="inferred from homology"/>
<dbReference type="SUPFAM" id="SSF103190">
    <property type="entry name" value="Sensory domain-like"/>
    <property type="match status" value="1"/>
</dbReference>
<dbReference type="Gene3D" id="3.30.450.20">
    <property type="entry name" value="PAS domain"/>
    <property type="match status" value="2"/>
</dbReference>
<comment type="caution">
    <text evidence="13">The sequence shown here is derived from an EMBL/GenBank/DDBJ whole genome shotgun (WGS) entry which is preliminary data.</text>
</comment>
<dbReference type="InterPro" id="IPR029151">
    <property type="entry name" value="Sensor-like_sf"/>
</dbReference>
<dbReference type="Proteomes" id="UP000461768">
    <property type="component" value="Unassembled WGS sequence"/>
</dbReference>
<dbReference type="OrthoDB" id="9814363at2"/>
<comment type="subcellular location">
    <subcellularLocation>
        <location evidence="1">Cell membrane</location>
        <topology evidence="1">Multi-pass membrane protein</topology>
    </subcellularLocation>
</comment>
<dbReference type="InterPro" id="IPR033479">
    <property type="entry name" value="dCache_1"/>
</dbReference>
<evidence type="ECO:0000256" key="7">
    <source>
        <dbReference type="ARBA" id="ARBA00023224"/>
    </source>
</evidence>
<organism evidence="13 14">
    <name type="scientific">Candidatus Galacturonatibacter soehngenii</name>
    <dbReference type="NCBI Taxonomy" id="2307010"/>
    <lineage>
        <taxon>Bacteria</taxon>
        <taxon>Bacillati</taxon>
        <taxon>Bacillota</taxon>
        <taxon>Clostridia</taxon>
        <taxon>Lachnospirales</taxon>
        <taxon>Lachnospiraceae</taxon>
        <taxon>Candidatus Galacturonatibacter</taxon>
    </lineage>
</organism>
<dbReference type="RefSeq" id="WP_151145803.1">
    <property type="nucleotide sequence ID" value="NZ_WAGX01000005.1"/>
</dbReference>
<feature type="transmembrane region" description="Helical" evidence="10">
    <location>
        <begin position="12"/>
        <end position="35"/>
    </location>
</feature>
<evidence type="ECO:0000259" key="12">
    <source>
        <dbReference type="PROSITE" id="PS50885"/>
    </source>
</evidence>
<dbReference type="SUPFAM" id="SSF58104">
    <property type="entry name" value="Methyl-accepting chemotaxis protein (MCP) signaling domain"/>
    <property type="match status" value="1"/>
</dbReference>
<keyword evidence="14" id="KW-1185">Reference proteome</keyword>
<keyword evidence="6 10" id="KW-0472">Membrane</keyword>
<gene>
    <name evidence="13" type="ORF">F7O84_12780</name>
</gene>
<evidence type="ECO:0000256" key="10">
    <source>
        <dbReference type="SAM" id="Phobius"/>
    </source>
</evidence>